<dbReference type="CDD" id="cd02440">
    <property type="entry name" value="AdoMet_MTases"/>
    <property type="match status" value="1"/>
</dbReference>
<feature type="domain" description="Methyltransferase type 11" evidence="1">
    <location>
        <begin position="45"/>
        <end position="140"/>
    </location>
</feature>
<dbReference type="AlphaFoldDB" id="A0A6J4JAL6"/>
<reference evidence="2" key="1">
    <citation type="submission" date="2020-02" db="EMBL/GenBank/DDBJ databases">
        <authorList>
            <person name="Meier V. D."/>
        </authorList>
    </citation>
    <scope>NUCLEOTIDE SEQUENCE</scope>
    <source>
        <strain evidence="2">AVDCRST_MAG93</strain>
    </source>
</reference>
<dbReference type="InterPro" id="IPR013216">
    <property type="entry name" value="Methyltransf_11"/>
</dbReference>
<sequence>MSESAYDAIAEWYDAWAGPDIQEDDPFFPAVEALLGDVAGQYVCDLACGQGRVARHLAARGARIVAIDLSAKLLEIARRHKQAAPQGITYLHADARSPDSIPDNTFDGVVCFMALMDIADLAPTPHTVARILRPAGWFVFAILHPCFNPPRSGEMMSADGWRRTIGGYFTEGYWRSDARTGPPGKVGTYHYMLSTYLNTLFEAGLTLEQVSEPRATVGLATARPIWAEVPAVFVARCRKNANALELHI</sequence>
<evidence type="ECO:0000259" key="1">
    <source>
        <dbReference type="Pfam" id="PF08241"/>
    </source>
</evidence>
<name>A0A6J4JAL6_9CHLR</name>
<dbReference type="InterPro" id="IPR029063">
    <property type="entry name" value="SAM-dependent_MTases_sf"/>
</dbReference>
<dbReference type="Pfam" id="PF08241">
    <property type="entry name" value="Methyltransf_11"/>
    <property type="match status" value="1"/>
</dbReference>
<proteinExistence type="predicted"/>
<organism evidence="2">
    <name type="scientific">uncultured Chloroflexia bacterium</name>
    <dbReference type="NCBI Taxonomy" id="1672391"/>
    <lineage>
        <taxon>Bacteria</taxon>
        <taxon>Bacillati</taxon>
        <taxon>Chloroflexota</taxon>
        <taxon>Chloroflexia</taxon>
        <taxon>environmental samples</taxon>
    </lineage>
</organism>
<evidence type="ECO:0000313" key="2">
    <source>
        <dbReference type="EMBL" id="CAA9273650.1"/>
    </source>
</evidence>
<dbReference type="SUPFAM" id="SSF53335">
    <property type="entry name" value="S-adenosyl-L-methionine-dependent methyltransferases"/>
    <property type="match status" value="1"/>
</dbReference>
<dbReference type="GO" id="GO:0008757">
    <property type="term" value="F:S-adenosylmethionine-dependent methyltransferase activity"/>
    <property type="evidence" value="ECO:0007669"/>
    <property type="project" value="InterPro"/>
</dbReference>
<dbReference type="PANTHER" id="PTHR43861:SF1">
    <property type="entry name" value="TRANS-ACONITATE 2-METHYLTRANSFERASE"/>
    <property type="match status" value="1"/>
</dbReference>
<protein>
    <recommendedName>
        <fullName evidence="1">Methyltransferase type 11 domain-containing protein</fullName>
    </recommendedName>
</protein>
<gene>
    <name evidence="2" type="ORF">AVDCRST_MAG93-2767</name>
</gene>
<dbReference type="PANTHER" id="PTHR43861">
    <property type="entry name" value="TRANS-ACONITATE 2-METHYLTRANSFERASE-RELATED"/>
    <property type="match status" value="1"/>
</dbReference>
<accession>A0A6J4JAL6</accession>
<dbReference type="EMBL" id="CADCTR010000950">
    <property type="protein sequence ID" value="CAA9273650.1"/>
    <property type="molecule type" value="Genomic_DNA"/>
</dbReference>
<dbReference type="Gene3D" id="3.40.50.150">
    <property type="entry name" value="Vaccinia Virus protein VP39"/>
    <property type="match status" value="1"/>
</dbReference>